<dbReference type="OrthoDB" id="129709at2759"/>
<gene>
    <name evidence="1" type="ORF">PHMEG_00035434</name>
</gene>
<name>A0A225URJ0_9STRA</name>
<accession>A0A225URJ0</accession>
<dbReference type="AlphaFoldDB" id="A0A225URJ0"/>
<protein>
    <submittedName>
        <fullName evidence="1">Uncharacterized protein</fullName>
    </submittedName>
</protein>
<sequence length="294" mass="33175">VGIPAWSQHLADDKYTRDGYGGLEVVQCVDGLTAVDLQDLATLVDQGGDIDALTLRPRADRPLDLAELESMLNSTLIRREFASILSHYNPEVDPGYATAVAVQNMLDAQSETTRVRAGYATLHEFYWGEARPLQEQLDAAHHRRQSNLRGVLAEHELETRALREEVGELRSQVESASLGSHSFPSGWAPSVDQARSPLTQLMFQESDVREIMKNEPVVWEMLTSMKFWNRLDESFWAKYVPQKYYLCAELRLDRLHSEGVRPGYWPDLVDADVRVAQAVMDDGSSEHDCYLQPG</sequence>
<evidence type="ECO:0000313" key="1">
    <source>
        <dbReference type="EMBL" id="OWY94749.1"/>
    </source>
</evidence>
<dbReference type="EMBL" id="NBNE01013892">
    <property type="protein sequence ID" value="OWY94749.1"/>
    <property type="molecule type" value="Genomic_DNA"/>
</dbReference>
<comment type="caution">
    <text evidence="1">The sequence shown here is derived from an EMBL/GenBank/DDBJ whole genome shotgun (WGS) entry which is preliminary data.</text>
</comment>
<proteinExistence type="predicted"/>
<dbReference type="Proteomes" id="UP000198211">
    <property type="component" value="Unassembled WGS sequence"/>
</dbReference>
<feature type="non-terminal residue" evidence="1">
    <location>
        <position position="1"/>
    </location>
</feature>
<organism evidence="1 2">
    <name type="scientific">Phytophthora megakarya</name>
    <dbReference type="NCBI Taxonomy" id="4795"/>
    <lineage>
        <taxon>Eukaryota</taxon>
        <taxon>Sar</taxon>
        <taxon>Stramenopiles</taxon>
        <taxon>Oomycota</taxon>
        <taxon>Peronosporomycetes</taxon>
        <taxon>Peronosporales</taxon>
        <taxon>Peronosporaceae</taxon>
        <taxon>Phytophthora</taxon>
    </lineage>
</organism>
<evidence type="ECO:0000313" key="2">
    <source>
        <dbReference type="Proteomes" id="UP000198211"/>
    </source>
</evidence>
<reference evidence="2" key="1">
    <citation type="submission" date="2017-03" db="EMBL/GenBank/DDBJ databases">
        <title>Phytopthora megakarya and P. palmivora, two closely related causual agents of cacao black pod achieved similar genome size and gene model numbers by different mechanisms.</title>
        <authorList>
            <person name="Ali S."/>
            <person name="Shao J."/>
            <person name="Larry D.J."/>
            <person name="Kronmiller B."/>
            <person name="Shen D."/>
            <person name="Strem M.D."/>
            <person name="Melnick R.L."/>
            <person name="Guiltinan M.J."/>
            <person name="Tyler B.M."/>
            <person name="Meinhardt L.W."/>
            <person name="Bailey B.A."/>
        </authorList>
    </citation>
    <scope>NUCLEOTIDE SEQUENCE [LARGE SCALE GENOMIC DNA]</scope>
    <source>
        <strain evidence="2">zdho120</strain>
    </source>
</reference>
<keyword evidence="2" id="KW-1185">Reference proteome</keyword>